<dbReference type="CDD" id="cd04371">
    <property type="entry name" value="DEP"/>
    <property type="match status" value="1"/>
</dbReference>
<dbReference type="InterPro" id="IPR036390">
    <property type="entry name" value="WH_DNA-bd_sf"/>
</dbReference>
<feature type="region of interest" description="Disordered" evidence="2">
    <location>
        <begin position="377"/>
        <end position="403"/>
    </location>
</feature>
<dbReference type="SUPFAM" id="SSF48097">
    <property type="entry name" value="Regulator of G-protein signaling, RGS"/>
    <property type="match status" value="1"/>
</dbReference>
<dbReference type="Gene3D" id="1.10.167.10">
    <property type="entry name" value="Regulator of G-protein Signalling 4, domain 2"/>
    <property type="match status" value="1"/>
</dbReference>
<dbReference type="InterPro" id="IPR058855">
    <property type="entry name" value="RGS1/SST2-like_Fungal-DR"/>
</dbReference>
<dbReference type="FunCoup" id="A0A1X2H8U4">
    <property type="interactions" value="20"/>
</dbReference>
<feature type="region of interest" description="Disordered" evidence="2">
    <location>
        <begin position="655"/>
        <end position="677"/>
    </location>
</feature>
<dbReference type="InterPro" id="IPR036388">
    <property type="entry name" value="WH-like_DNA-bd_sf"/>
</dbReference>
<dbReference type="Gene3D" id="1.10.10.10">
    <property type="entry name" value="Winged helix-like DNA-binding domain superfamily/Winged helix DNA-binding domain"/>
    <property type="match status" value="2"/>
</dbReference>
<dbReference type="PANTHER" id="PTHR10845">
    <property type="entry name" value="REGULATOR OF G PROTEIN SIGNALING"/>
    <property type="match status" value="1"/>
</dbReference>
<dbReference type="GO" id="GO:0035556">
    <property type="term" value="P:intracellular signal transduction"/>
    <property type="evidence" value="ECO:0007669"/>
    <property type="project" value="InterPro"/>
</dbReference>
<evidence type="ECO:0000313" key="5">
    <source>
        <dbReference type="EMBL" id="ORY94976.1"/>
    </source>
</evidence>
<dbReference type="InterPro" id="IPR016137">
    <property type="entry name" value="RGS"/>
</dbReference>
<name>A0A1X2H8U4_SYNRA</name>
<dbReference type="InterPro" id="IPR000591">
    <property type="entry name" value="DEP_dom"/>
</dbReference>
<evidence type="ECO:0000259" key="3">
    <source>
        <dbReference type="PROSITE" id="PS50132"/>
    </source>
</evidence>
<dbReference type="GO" id="GO:0009968">
    <property type="term" value="P:negative regulation of signal transduction"/>
    <property type="evidence" value="ECO:0007669"/>
    <property type="project" value="UniProtKB-KW"/>
</dbReference>
<keyword evidence="1" id="KW-0734">Signal transduction inhibitor</keyword>
<keyword evidence="6" id="KW-1185">Reference proteome</keyword>
<evidence type="ECO:0000313" key="6">
    <source>
        <dbReference type="Proteomes" id="UP000242180"/>
    </source>
</evidence>
<dbReference type="PROSITE" id="PS50186">
    <property type="entry name" value="DEP"/>
    <property type="match status" value="1"/>
</dbReference>
<dbReference type="AlphaFoldDB" id="A0A1X2H8U4"/>
<dbReference type="Pfam" id="PF00610">
    <property type="entry name" value="DEP"/>
    <property type="match status" value="1"/>
</dbReference>
<comment type="caution">
    <text evidence="5">The sequence shown here is derived from an EMBL/GenBank/DDBJ whole genome shotgun (WGS) entry which is preliminary data.</text>
</comment>
<dbReference type="OMA" id="YGYQCFE"/>
<feature type="region of interest" description="Disordered" evidence="2">
    <location>
        <begin position="298"/>
        <end position="331"/>
    </location>
</feature>
<feature type="domain" description="DEP" evidence="4">
    <location>
        <begin position="219"/>
        <end position="289"/>
    </location>
</feature>
<dbReference type="STRING" id="13706.A0A1X2H8U4"/>
<dbReference type="EMBL" id="MCGN01000007">
    <property type="protein sequence ID" value="ORY94976.1"/>
    <property type="molecule type" value="Genomic_DNA"/>
</dbReference>
<dbReference type="SUPFAM" id="SSF46785">
    <property type="entry name" value="Winged helix' DNA-binding domain"/>
    <property type="match status" value="1"/>
</dbReference>
<evidence type="ECO:0000259" key="4">
    <source>
        <dbReference type="PROSITE" id="PS50186"/>
    </source>
</evidence>
<dbReference type="PANTHER" id="PTHR10845:SF192">
    <property type="entry name" value="DOUBLE HIT, ISOFORM B"/>
    <property type="match status" value="1"/>
</dbReference>
<feature type="domain" description="RGS" evidence="3">
    <location>
        <begin position="489"/>
        <end position="647"/>
    </location>
</feature>
<dbReference type="OrthoDB" id="196547at2759"/>
<accession>A0A1X2H8U4</accession>
<protein>
    <submittedName>
        <fullName evidence="5">Regulator of G protein signaling domain-domain-containing protein</fullName>
    </submittedName>
</protein>
<evidence type="ECO:0000256" key="1">
    <source>
        <dbReference type="ARBA" id="ARBA00022700"/>
    </source>
</evidence>
<sequence>MPNSGKSSSFSTYTSMMRVTKTGRPYAKDMFDLYSAMIIQLHLTDHRQFFRTYPSSFTTDEAVACLSDLKFTHVVRTPDPADPSRYVATRTTTTFSMSPSMAKTLGTHFINARLTENAVDPQTRTMKDKGIWQPTPKGKYMVQEFSQRAHVSISHLQQALSRIESFKIFSFDRLKDDDKLAFSRPNMTNAFKTMLAWLPTEKLLADDVGGLKDRALQEYKYTFYGYQCFEWISEYTTVTTREEAELIAAEFVLYGWIAQILDKSDRANSSKDESVTFKMTRNTLYYVTERGQKALGWDELEQTTDDKASVTSSKSNSSSYDKSELVQQQKAHANRLLPTEEHINPGGLVSASVTEQRQLLPHAEDTPHKEHDAKLHFGFVPADGSPPQETGNGESQSSINAGDADLDDMTQRLLRMRASGNNSNTNNHHRNSGTPTDERPRERTASGSSTVGSDHSGRPSSINEREGHPPMDIVGTISGDQHKDSQWRRLRQILEDPLIRMYFRDFMKANFCEENINFWVDYYNLRKKSYNGRTHQNDLLSDAYAIYDNYLGPNARSEVNIDHALRQEIIRLVDATFSVVAGTATDLPFASNTAVQAQTAVVVTGAGGPTLRSMLSLYDRVNDHICRIMAQDTVPRFVKTQKFKDLLANPAIRDSLEHQQVTPPSSSPSVSSSGVDE</sequence>
<feature type="compositionally biased region" description="Low complexity" evidence="2">
    <location>
        <begin position="309"/>
        <end position="320"/>
    </location>
</feature>
<feature type="compositionally biased region" description="Polar residues" evidence="2">
    <location>
        <begin position="445"/>
        <end position="462"/>
    </location>
</feature>
<feature type="region of interest" description="Disordered" evidence="2">
    <location>
        <begin position="417"/>
        <end position="481"/>
    </location>
</feature>
<dbReference type="InterPro" id="IPR044926">
    <property type="entry name" value="RGS_subdomain_2"/>
</dbReference>
<organism evidence="5 6">
    <name type="scientific">Syncephalastrum racemosum</name>
    <name type="common">Filamentous fungus</name>
    <dbReference type="NCBI Taxonomy" id="13706"/>
    <lineage>
        <taxon>Eukaryota</taxon>
        <taxon>Fungi</taxon>
        <taxon>Fungi incertae sedis</taxon>
        <taxon>Mucoromycota</taxon>
        <taxon>Mucoromycotina</taxon>
        <taxon>Mucoromycetes</taxon>
        <taxon>Mucorales</taxon>
        <taxon>Syncephalastraceae</taxon>
        <taxon>Syncephalastrum</taxon>
    </lineage>
</organism>
<dbReference type="InterPro" id="IPR036305">
    <property type="entry name" value="RGS_sf"/>
</dbReference>
<feature type="compositionally biased region" description="Polar residues" evidence="2">
    <location>
        <begin position="387"/>
        <end position="400"/>
    </location>
</feature>
<reference evidence="5 6" key="1">
    <citation type="submission" date="2016-07" db="EMBL/GenBank/DDBJ databases">
        <title>Pervasive Adenine N6-methylation of Active Genes in Fungi.</title>
        <authorList>
            <consortium name="DOE Joint Genome Institute"/>
            <person name="Mondo S.J."/>
            <person name="Dannebaum R.O."/>
            <person name="Kuo R.C."/>
            <person name="Labutti K."/>
            <person name="Haridas S."/>
            <person name="Kuo A."/>
            <person name="Salamov A."/>
            <person name="Ahrendt S.R."/>
            <person name="Lipzen A."/>
            <person name="Sullivan W."/>
            <person name="Andreopoulos W.B."/>
            <person name="Clum A."/>
            <person name="Lindquist E."/>
            <person name="Daum C."/>
            <person name="Ramamoorthy G.K."/>
            <person name="Gryganskyi A."/>
            <person name="Culley D."/>
            <person name="Magnuson J.K."/>
            <person name="James T.Y."/>
            <person name="O'Malley M.A."/>
            <person name="Stajich J.E."/>
            <person name="Spatafora J.W."/>
            <person name="Visel A."/>
            <person name="Grigoriev I.V."/>
        </authorList>
    </citation>
    <scope>NUCLEOTIDE SEQUENCE [LARGE SCALE GENOMIC DNA]</scope>
    <source>
        <strain evidence="5 6">NRRL 2496</strain>
    </source>
</reference>
<feature type="compositionally biased region" description="Low complexity" evidence="2">
    <location>
        <begin position="663"/>
        <end position="677"/>
    </location>
</feature>
<dbReference type="InParanoid" id="A0A1X2H8U4"/>
<gene>
    <name evidence="5" type="ORF">BCR43DRAFT_526094</name>
</gene>
<dbReference type="Pfam" id="PF25889">
    <property type="entry name" value="WHD_Fungal_DR"/>
    <property type="match status" value="1"/>
</dbReference>
<proteinExistence type="predicted"/>
<dbReference type="PROSITE" id="PS50132">
    <property type="entry name" value="RGS"/>
    <property type="match status" value="1"/>
</dbReference>
<evidence type="ECO:0000256" key="2">
    <source>
        <dbReference type="SAM" id="MobiDB-lite"/>
    </source>
</evidence>
<dbReference type="SMART" id="SM00315">
    <property type="entry name" value="RGS"/>
    <property type="match status" value="1"/>
</dbReference>
<dbReference type="SMART" id="SM00049">
    <property type="entry name" value="DEP"/>
    <property type="match status" value="2"/>
</dbReference>
<dbReference type="Pfam" id="PF00615">
    <property type="entry name" value="RGS"/>
    <property type="match status" value="1"/>
</dbReference>
<dbReference type="PRINTS" id="PR01301">
    <property type="entry name" value="RGSPROTEIN"/>
</dbReference>
<dbReference type="Proteomes" id="UP000242180">
    <property type="component" value="Unassembled WGS sequence"/>
</dbReference>